<dbReference type="InterPro" id="IPR058240">
    <property type="entry name" value="rSAM_sf"/>
</dbReference>
<dbReference type="Gene3D" id="3.20.20.70">
    <property type="entry name" value="Aldolase class I"/>
    <property type="match status" value="1"/>
</dbReference>
<comment type="caution">
    <text evidence="1">The sequence shown here is derived from an EMBL/GenBank/DDBJ whole genome shotgun (WGS) entry which is preliminary data.</text>
</comment>
<dbReference type="GO" id="GO:0016491">
    <property type="term" value="F:oxidoreductase activity"/>
    <property type="evidence" value="ECO:0007669"/>
    <property type="project" value="InterPro"/>
</dbReference>
<dbReference type="PANTHER" id="PTHR43273">
    <property type="entry name" value="ANAEROBIC SULFATASE-MATURATING ENZYME HOMOLOG ASLB-RELATED"/>
    <property type="match status" value="1"/>
</dbReference>
<keyword evidence="2" id="KW-1185">Reference proteome</keyword>
<dbReference type="AlphaFoldDB" id="A0A919M9N1"/>
<reference evidence="1" key="1">
    <citation type="submission" date="2021-01" db="EMBL/GenBank/DDBJ databases">
        <title>Whole genome shotgun sequence of Actinoplanes cyaneus NBRC 14990.</title>
        <authorList>
            <person name="Komaki H."/>
            <person name="Tamura T."/>
        </authorList>
    </citation>
    <scope>NUCLEOTIDE SEQUENCE</scope>
    <source>
        <strain evidence="1">NBRC 14990</strain>
    </source>
</reference>
<gene>
    <name evidence="1" type="ORF">Acy02nite_89130</name>
</gene>
<sequence length="287" mass="32309">MQAVVLIGGGEPLLHRSIGTVIDTLFDAGLQIGLTTNGTMINRYLDQIADKVAWTRVSMDAANETTYPKFRPAKRGRVVFPTIIDNMRQLAARKSGRLGYSYLLMQRYAPDGTVLDTNFHEVIEAARLAKDIGCDYFEVKTLVDDDHYTLSQKAEDIALVEGQLAEIRTFTDDDFHLLVSNTWEKVRAGIDPVELKEYHTCPVTELRTTITTSGVYVCPYHRGNPAGRIGDINTTSFEQLWKNADTTIIDPARDCQFSCSRYPTVLQIQRMRPDDGVTLVDDFDPFF</sequence>
<evidence type="ECO:0000313" key="1">
    <source>
        <dbReference type="EMBL" id="GID71032.1"/>
    </source>
</evidence>
<dbReference type="Proteomes" id="UP000619479">
    <property type="component" value="Unassembled WGS sequence"/>
</dbReference>
<dbReference type="InterPro" id="IPR013785">
    <property type="entry name" value="Aldolase_TIM"/>
</dbReference>
<evidence type="ECO:0000313" key="2">
    <source>
        <dbReference type="Proteomes" id="UP000619479"/>
    </source>
</evidence>
<dbReference type="SUPFAM" id="SSF102114">
    <property type="entry name" value="Radical SAM enzymes"/>
    <property type="match status" value="1"/>
</dbReference>
<accession>A0A919M9N1</accession>
<dbReference type="EMBL" id="BOMH01000093">
    <property type="protein sequence ID" value="GID71032.1"/>
    <property type="molecule type" value="Genomic_DNA"/>
</dbReference>
<dbReference type="InterPro" id="IPR023867">
    <property type="entry name" value="Sulphatase_maturase_rSAM"/>
</dbReference>
<protein>
    <recommendedName>
        <fullName evidence="3">Radical SAM protein</fullName>
    </recommendedName>
</protein>
<name>A0A919M9N1_9ACTN</name>
<proteinExistence type="predicted"/>
<evidence type="ECO:0008006" key="3">
    <source>
        <dbReference type="Google" id="ProtNLM"/>
    </source>
</evidence>
<dbReference type="PANTHER" id="PTHR43273:SF3">
    <property type="entry name" value="ANAEROBIC SULFATASE-MATURATING ENZYME HOMOLOG ASLB-RELATED"/>
    <property type="match status" value="1"/>
</dbReference>
<organism evidence="1 2">
    <name type="scientific">Actinoplanes cyaneus</name>
    <dbReference type="NCBI Taxonomy" id="52696"/>
    <lineage>
        <taxon>Bacteria</taxon>
        <taxon>Bacillati</taxon>
        <taxon>Actinomycetota</taxon>
        <taxon>Actinomycetes</taxon>
        <taxon>Micromonosporales</taxon>
        <taxon>Micromonosporaceae</taxon>
        <taxon>Actinoplanes</taxon>
    </lineage>
</organism>